<dbReference type="OrthoDB" id="9768329at2"/>
<evidence type="ECO:0000256" key="6">
    <source>
        <dbReference type="ARBA" id="ARBA00023136"/>
    </source>
</evidence>
<dbReference type="InterPro" id="IPR001750">
    <property type="entry name" value="ND/Mrp_TM"/>
</dbReference>
<evidence type="ECO:0000259" key="9">
    <source>
        <dbReference type="Pfam" id="PF00361"/>
    </source>
</evidence>
<feature type="transmembrane region" description="Helical" evidence="8">
    <location>
        <begin position="236"/>
        <end position="259"/>
    </location>
</feature>
<reference evidence="10 11" key="1">
    <citation type="submission" date="2018-03" db="EMBL/GenBank/DDBJ databases">
        <title>Genomic Encyclopedia of Archaeal and Bacterial Type Strains, Phase II (KMG-II): from individual species to whole genera.</title>
        <authorList>
            <person name="Goeker M."/>
        </authorList>
    </citation>
    <scope>NUCLEOTIDE SEQUENCE [LARGE SCALE GENOMIC DNA]</scope>
    <source>
        <strain evidence="10 11">DSM 17586</strain>
    </source>
</reference>
<dbReference type="Proteomes" id="UP000242133">
    <property type="component" value="Unassembled WGS sequence"/>
</dbReference>
<proteinExistence type="inferred from homology"/>
<dbReference type="Pfam" id="PF00361">
    <property type="entry name" value="Proton_antipo_M"/>
    <property type="match status" value="1"/>
</dbReference>
<feature type="transmembrane region" description="Helical" evidence="8">
    <location>
        <begin position="452"/>
        <end position="472"/>
    </location>
</feature>
<feature type="transmembrane region" description="Helical" evidence="8">
    <location>
        <begin position="6"/>
        <end position="22"/>
    </location>
</feature>
<evidence type="ECO:0000256" key="8">
    <source>
        <dbReference type="SAM" id="Phobius"/>
    </source>
</evidence>
<comment type="similarity">
    <text evidence="2">Belongs to the CPA3 antiporters (TC 2.A.63) subunit D family.</text>
</comment>
<feature type="transmembrane region" description="Helical" evidence="8">
    <location>
        <begin position="279"/>
        <end position="298"/>
    </location>
</feature>
<feature type="transmembrane region" description="Helical" evidence="8">
    <location>
        <begin position="205"/>
        <end position="224"/>
    </location>
</feature>
<evidence type="ECO:0000313" key="10">
    <source>
        <dbReference type="EMBL" id="PSL12407.1"/>
    </source>
</evidence>
<feature type="transmembrane region" description="Helical" evidence="8">
    <location>
        <begin position="413"/>
        <end position="431"/>
    </location>
</feature>
<feature type="transmembrane region" description="Helical" evidence="8">
    <location>
        <begin position="34"/>
        <end position="52"/>
    </location>
</feature>
<dbReference type="EMBL" id="PYGI01000018">
    <property type="protein sequence ID" value="PSL12407.1"/>
    <property type="molecule type" value="Genomic_DNA"/>
</dbReference>
<evidence type="ECO:0000256" key="2">
    <source>
        <dbReference type="ARBA" id="ARBA00005346"/>
    </source>
</evidence>
<dbReference type="AlphaFoldDB" id="A0A2P8ESE2"/>
<feature type="transmembrane region" description="Helical" evidence="8">
    <location>
        <begin position="72"/>
        <end position="99"/>
    </location>
</feature>
<feature type="transmembrane region" description="Helical" evidence="8">
    <location>
        <begin position="305"/>
        <end position="323"/>
    </location>
</feature>
<evidence type="ECO:0000256" key="3">
    <source>
        <dbReference type="ARBA" id="ARBA00022475"/>
    </source>
</evidence>
<dbReference type="NCBIfam" id="NF009309">
    <property type="entry name" value="PRK12666.1"/>
    <property type="match status" value="1"/>
</dbReference>
<keyword evidence="11" id="KW-1185">Reference proteome</keyword>
<feature type="transmembrane region" description="Helical" evidence="8">
    <location>
        <begin position="106"/>
        <end position="125"/>
    </location>
</feature>
<dbReference type="GO" id="GO:0008137">
    <property type="term" value="F:NADH dehydrogenase (ubiquinone) activity"/>
    <property type="evidence" value="ECO:0007669"/>
    <property type="project" value="InterPro"/>
</dbReference>
<feature type="transmembrane region" description="Helical" evidence="8">
    <location>
        <begin position="161"/>
        <end position="185"/>
    </location>
</feature>
<keyword evidence="5 8" id="KW-1133">Transmembrane helix</keyword>
<evidence type="ECO:0000256" key="1">
    <source>
        <dbReference type="ARBA" id="ARBA00004651"/>
    </source>
</evidence>
<dbReference type="PANTHER" id="PTHR42703:SF1">
    <property type="entry name" value="NA(+)_H(+) ANTIPORTER SUBUNIT D1"/>
    <property type="match status" value="1"/>
</dbReference>
<keyword evidence="6 8" id="KW-0472">Membrane</keyword>
<dbReference type="RefSeq" id="WP_106592553.1">
    <property type="nucleotide sequence ID" value="NZ_PYGI01000018.1"/>
</dbReference>
<keyword evidence="4 7" id="KW-0812">Transmembrane</keyword>
<feature type="transmembrane region" description="Helical" evidence="8">
    <location>
        <begin position="335"/>
        <end position="353"/>
    </location>
</feature>
<gene>
    <name evidence="10" type="ORF">CLV44_11885</name>
</gene>
<dbReference type="InterPro" id="IPR003918">
    <property type="entry name" value="NADH_UbQ_OxRdtase"/>
</dbReference>
<dbReference type="PRINTS" id="PR01437">
    <property type="entry name" value="NUOXDRDTASE4"/>
</dbReference>
<dbReference type="GO" id="GO:0005886">
    <property type="term" value="C:plasma membrane"/>
    <property type="evidence" value="ECO:0007669"/>
    <property type="project" value="UniProtKB-SubCell"/>
</dbReference>
<dbReference type="InterPro" id="IPR050586">
    <property type="entry name" value="CPA3_Na-H_Antiporter_D"/>
</dbReference>
<keyword evidence="3" id="KW-1003">Cell membrane</keyword>
<feature type="transmembrane region" description="Helical" evidence="8">
    <location>
        <begin position="374"/>
        <end position="393"/>
    </location>
</feature>
<comment type="subcellular location">
    <subcellularLocation>
        <location evidence="1">Cell membrane</location>
        <topology evidence="1">Multi-pass membrane protein</topology>
    </subcellularLocation>
    <subcellularLocation>
        <location evidence="7">Membrane</location>
        <topology evidence="7">Multi-pass membrane protein</topology>
    </subcellularLocation>
</comment>
<evidence type="ECO:0000313" key="11">
    <source>
        <dbReference type="Proteomes" id="UP000242133"/>
    </source>
</evidence>
<protein>
    <submittedName>
        <fullName evidence="10">Multisubunit potassium/proton antiporter PhaD subunit</fullName>
    </submittedName>
</protein>
<feature type="transmembrane region" description="Helical" evidence="8">
    <location>
        <begin position="131"/>
        <end position="149"/>
    </location>
</feature>
<feature type="domain" description="NADH:quinone oxidoreductase/Mrp antiporter transmembrane" evidence="9">
    <location>
        <begin position="129"/>
        <end position="426"/>
    </location>
</feature>
<accession>A0A2P8ESE2</accession>
<organism evidence="10 11">
    <name type="scientific">Marinobacterium halophilum</name>
    <dbReference type="NCBI Taxonomy" id="267374"/>
    <lineage>
        <taxon>Bacteria</taxon>
        <taxon>Pseudomonadati</taxon>
        <taxon>Pseudomonadota</taxon>
        <taxon>Gammaproteobacteria</taxon>
        <taxon>Oceanospirillales</taxon>
        <taxon>Oceanospirillaceae</taxon>
        <taxon>Marinobacterium</taxon>
    </lineage>
</organism>
<dbReference type="GO" id="GO:0042773">
    <property type="term" value="P:ATP synthesis coupled electron transport"/>
    <property type="evidence" value="ECO:0007669"/>
    <property type="project" value="InterPro"/>
</dbReference>
<evidence type="ECO:0000256" key="4">
    <source>
        <dbReference type="ARBA" id="ARBA00022692"/>
    </source>
</evidence>
<comment type="caution">
    <text evidence="10">The sequence shown here is derived from an EMBL/GenBank/DDBJ whole genome shotgun (WGS) entry which is preliminary data.</text>
</comment>
<evidence type="ECO:0000256" key="7">
    <source>
        <dbReference type="RuleBase" id="RU000320"/>
    </source>
</evidence>
<sequence length="503" mass="53084">MSEHLTILPILLPLIGGLLLLLPPLCNSIERQRLAALTVATLTLISAVALLLQSQAEGIQLYVLGGWQPPFGIALVADRLSTLLVLLTSVLGLASLLYACAGDDRAGAYFHPLVLLQVMGINGAFLTGDIFNLFVFFEVLLIASYALLIHGGGKQKTQAGFHYVALNLVGSSMFLFALGILYGTLGTLNIADMSTKVAALPEAEQALAKAGGLLLLVVFGLKAAMLPLHFWLTRTYAAASAPVAALFAIMTKVGIYSIYRVHTVIFGASAGDLAFMAQPWIWPLALLTLLAGSIGALASPNLRELTANLVIVSVGTLLVSIALQNEQATAAGLYYLVHSTLVCAALFLIADLIGQQRGKAADRFVVSRKVRQPILLGVMFFVAAMAVAGIPPFSGFVGKVLLLQAAQNATEMLWAWPAILLSSLITIIALSRGGTTLFWRRSSDKTQAEPASAWHIAAVALLLVAAPLMVVLGGPMTAYTQAAAEQLHQVPESLHLLLPGGPS</sequence>
<dbReference type="PANTHER" id="PTHR42703">
    <property type="entry name" value="NADH DEHYDROGENASE"/>
    <property type="match status" value="1"/>
</dbReference>
<name>A0A2P8ESE2_9GAMM</name>
<evidence type="ECO:0000256" key="5">
    <source>
        <dbReference type="ARBA" id="ARBA00022989"/>
    </source>
</evidence>